<dbReference type="InterPro" id="IPR013408">
    <property type="entry name" value="Cas10/Csm1"/>
</dbReference>
<evidence type="ECO:0000256" key="2">
    <source>
        <dbReference type="ARBA" id="ARBA00014333"/>
    </source>
</evidence>
<evidence type="ECO:0000256" key="3">
    <source>
        <dbReference type="ARBA" id="ARBA00022679"/>
    </source>
</evidence>
<evidence type="ECO:0000256" key="6">
    <source>
        <dbReference type="ARBA" id="ARBA00022759"/>
    </source>
</evidence>
<dbReference type="Proteomes" id="UP000243168">
    <property type="component" value="Unassembled WGS sequence"/>
</dbReference>
<dbReference type="EMBL" id="JTJS01000047">
    <property type="protein sequence ID" value="OBX09343.1"/>
    <property type="molecule type" value="Genomic_DNA"/>
</dbReference>
<organism evidence="13 14">
    <name type="scientific">Gallibacterium genomosp. 3</name>
    <dbReference type="NCBI Taxonomy" id="505345"/>
    <lineage>
        <taxon>Bacteria</taxon>
        <taxon>Pseudomonadati</taxon>
        <taxon>Pseudomonadota</taxon>
        <taxon>Gammaproteobacteria</taxon>
        <taxon>Pasteurellales</taxon>
        <taxon>Pasteurellaceae</taxon>
        <taxon>Gallibacterium</taxon>
    </lineage>
</organism>
<dbReference type="PROSITE" id="PS50887">
    <property type="entry name" value="GGDEF"/>
    <property type="match status" value="1"/>
</dbReference>
<evidence type="ECO:0000256" key="5">
    <source>
        <dbReference type="ARBA" id="ARBA00022741"/>
    </source>
</evidence>
<keyword evidence="3" id="KW-0808">Transferase</keyword>
<dbReference type="InterPro" id="IPR052117">
    <property type="entry name" value="Cas10/Csm1_subtype-III-A"/>
</dbReference>
<dbReference type="PANTHER" id="PTHR36528">
    <property type="entry name" value="CRISPR SYSTEM SINGLE-STRAND-SPECIFIC DEOXYRIBONUCLEASE CAS10/CSM1 (SUBTYPE III-A)"/>
    <property type="match status" value="1"/>
</dbReference>
<evidence type="ECO:0000256" key="11">
    <source>
        <dbReference type="ARBA" id="ARBA00032922"/>
    </source>
</evidence>
<dbReference type="RefSeq" id="WP_065234455.1">
    <property type="nucleotide sequence ID" value="NZ_JTJS01000047.1"/>
</dbReference>
<dbReference type="InterPro" id="IPR043128">
    <property type="entry name" value="Rev_trsase/Diguanyl_cyclase"/>
</dbReference>
<evidence type="ECO:0000256" key="4">
    <source>
        <dbReference type="ARBA" id="ARBA00022722"/>
    </source>
</evidence>
<keyword evidence="5" id="KW-0547">Nucleotide-binding</keyword>
<evidence type="ECO:0000256" key="7">
    <source>
        <dbReference type="ARBA" id="ARBA00022801"/>
    </source>
</evidence>
<keyword evidence="4" id="KW-0540">Nuclease</keyword>
<dbReference type="PANTHER" id="PTHR36528:SF1">
    <property type="entry name" value="CRISPR SYSTEM SINGLE-STRAND-SPECIFIC DEOXYRIBONUCLEASE CAS10_CSM1 (SUBTYPE III-A)"/>
    <property type="match status" value="1"/>
</dbReference>
<gene>
    <name evidence="13" type="ORF">QV07_05210</name>
</gene>
<dbReference type="Pfam" id="PF18211">
    <property type="entry name" value="Csm1_B"/>
    <property type="match status" value="1"/>
</dbReference>
<dbReference type="GO" id="GO:0051607">
    <property type="term" value="P:defense response to virus"/>
    <property type="evidence" value="ECO:0007669"/>
    <property type="project" value="UniProtKB-KW"/>
</dbReference>
<dbReference type="PATRIC" id="fig|505345.8.peg.1044"/>
<dbReference type="InterPro" id="IPR041062">
    <property type="entry name" value="Csm1_B"/>
</dbReference>
<name>A0A1A7Q3D3_9PAST</name>
<proteinExistence type="inferred from homology"/>
<keyword evidence="9" id="KW-0067">ATP-binding</keyword>
<keyword evidence="7" id="KW-0378">Hydrolase</keyword>
<feature type="domain" description="GGDEF" evidence="12">
    <location>
        <begin position="509"/>
        <end position="646"/>
    </location>
</feature>
<evidence type="ECO:0000313" key="13">
    <source>
        <dbReference type="EMBL" id="OBX09343.1"/>
    </source>
</evidence>
<comment type="similarity">
    <text evidence="1">Belongs to the CRISPR-associated Cas10/Csm1 family.</text>
</comment>
<dbReference type="Pfam" id="PF22335">
    <property type="entry name" value="Cas10-Cmr2_palm2"/>
    <property type="match status" value="1"/>
</dbReference>
<evidence type="ECO:0000256" key="1">
    <source>
        <dbReference type="ARBA" id="ARBA00005700"/>
    </source>
</evidence>
<dbReference type="GO" id="GO:0004527">
    <property type="term" value="F:exonuclease activity"/>
    <property type="evidence" value="ECO:0007669"/>
    <property type="project" value="UniProtKB-KW"/>
</dbReference>
<sequence>MPVTQSCQIAFSCLYKGLKAAAPEIINQLQNYLPTEFKSNISVLSDEVFNKALKLAFNPDISSQKKYHALSSLFEHIHIENNKADKHNKEVTNHYFYSAEPLSAKSIFPKKEKIESNKSIWQNFIEQLNKIPQSHKQNLTLWLDHFDTALQCFTSNIPSQYQQDISLYDELKTVTALATSLALSQSDSNKPLLLIQGDFFGIQDFIFSGGSETNKQAAKILRGRSFQVSLFTELAALRVLETLGLPSTSQLMNAAGKFLIIAPNTKEVQQKIMAVQKELNQWFIQYTYGLVGIGIAVKAVQPTDFSAADFNQLMKSLFQELEWTKLQRLDLTESTISVQNVNYPFGACPYNKFFPSQAEGKASLISQDQIAIGQSLVKKHRMIICNEKSDIYQDQDTQHLNIPIFGYRIIFTDTQEITGKFGGPAKAQQIKRLWDFELPKNTQQELWNGYARRYINAYIPYFDDNLAEDIEKYKNIEEGYQKYAIKTFDHLACEDRQSLDDHTGYVGQSALMTLKGDVDNLGTIFQKGLEKANFAKMNALSRQINQFFSLWLPAYCAEKNPNIYTVFAGGDDFFLIGPWYSTQKLAFDMQTYFKHYVAENSNIHFSAGLIMTKVGIPVPRMGEMAEEALEQAKNIEGKNAVTLYQMSLNWEEAIKLTELENEIKRLASEYKISTSYLYSLIHLAKQAASENIEDTIWRSHFYYRTARYVLDKIDKTKREQALAEIIHSIGYLGIERYKANFTIPLFNYFYLNRK</sequence>
<keyword evidence="10" id="KW-0051">Antiviral defense</keyword>
<dbReference type="InterPro" id="IPR054767">
    <property type="entry name" value="Cas10-Cmr2_palm2"/>
</dbReference>
<keyword evidence="6" id="KW-0255">Endonuclease</keyword>
<dbReference type="GO" id="GO:0005524">
    <property type="term" value="F:ATP binding"/>
    <property type="evidence" value="ECO:0007669"/>
    <property type="project" value="UniProtKB-KW"/>
</dbReference>
<accession>A0A1A7Q3D3</accession>
<evidence type="ECO:0000313" key="14">
    <source>
        <dbReference type="Proteomes" id="UP000243168"/>
    </source>
</evidence>
<dbReference type="Gene3D" id="3.30.70.270">
    <property type="match status" value="1"/>
</dbReference>
<evidence type="ECO:0000259" key="12">
    <source>
        <dbReference type="PROSITE" id="PS50887"/>
    </source>
</evidence>
<dbReference type="NCBIfam" id="TIGR02578">
    <property type="entry name" value="cas_TM1811_Csm1"/>
    <property type="match status" value="1"/>
</dbReference>
<evidence type="ECO:0000256" key="8">
    <source>
        <dbReference type="ARBA" id="ARBA00022839"/>
    </source>
</evidence>
<dbReference type="AlphaFoldDB" id="A0A1A7Q3D3"/>
<evidence type="ECO:0000256" key="10">
    <source>
        <dbReference type="ARBA" id="ARBA00023118"/>
    </source>
</evidence>
<dbReference type="InterPro" id="IPR000160">
    <property type="entry name" value="GGDEF_dom"/>
</dbReference>
<evidence type="ECO:0000256" key="9">
    <source>
        <dbReference type="ARBA" id="ARBA00022840"/>
    </source>
</evidence>
<dbReference type="GO" id="GO:0016740">
    <property type="term" value="F:transferase activity"/>
    <property type="evidence" value="ECO:0007669"/>
    <property type="project" value="UniProtKB-KW"/>
</dbReference>
<protein>
    <recommendedName>
        <fullName evidence="2">CRISPR system single-strand-specific deoxyribonuclease Cas10/Csm1 (subtype III-A)</fullName>
    </recommendedName>
    <alternativeName>
        <fullName evidence="11">Cyclic oligoadenylate synthase</fullName>
    </alternativeName>
</protein>
<dbReference type="GO" id="GO:0004519">
    <property type="term" value="F:endonuclease activity"/>
    <property type="evidence" value="ECO:0007669"/>
    <property type="project" value="UniProtKB-KW"/>
</dbReference>
<comment type="caution">
    <text evidence="13">The sequence shown here is derived from an EMBL/GenBank/DDBJ whole genome shotgun (WGS) entry which is preliminary data.</text>
</comment>
<keyword evidence="8" id="KW-0269">Exonuclease</keyword>
<reference evidence="13 14" key="1">
    <citation type="submission" date="2014-11" db="EMBL/GenBank/DDBJ databases">
        <title>Pan-genome of Gallibacterium spp.</title>
        <authorList>
            <person name="Kudirkiene E."/>
            <person name="Bojesen A.M."/>
        </authorList>
    </citation>
    <scope>NUCLEOTIDE SEQUENCE [LARGE SCALE GENOMIC DNA]</scope>
    <source>
        <strain evidence="13 14">F298</strain>
    </source>
</reference>